<dbReference type="SMART" id="SM00758">
    <property type="entry name" value="PA14"/>
    <property type="match status" value="2"/>
</dbReference>
<name>A0A9D5JWB9_9BACT</name>
<reference evidence="10" key="1">
    <citation type="submission" date="2019-11" db="EMBL/GenBank/DDBJ databases">
        <title>Microbial mats filling the niche in hypersaline microbial mats.</title>
        <authorList>
            <person name="Wong H.L."/>
            <person name="Macleod F.I."/>
            <person name="White R.A. III"/>
            <person name="Burns B.P."/>
        </authorList>
    </citation>
    <scope>NUCLEOTIDE SEQUENCE</scope>
    <source>
        <strain evidence="10">Rbin_158</strain>
    </source>
</reference>
<dbReference type="SUPFAM" id="SSF56988">
    <property type="entry name" value="Anthrax protective antigen"/>
    <property type="match status" value="2"/>
</dbReference>
<evidence type="ECO:0000256" key="3">
    <source>
        <dbReference type="ARBA" id="ARBA00022676"/>
    </source>
</evidence>
<dbReference type="InterPro" id="IPR011658">
    <property type="entry name" value="PA14_dom"/>
</dbReference>
<feature type="transmembrane region" description="Helical" evidence="8">
    <location>
        <begin position="682"/>
        <end position="700"/>
    </location>
</feature>
<feature type="transmembrane region" description="Helical" evidence="8">
    <location>
        <begin position="826"/>
        <end position="846"/>
    </location>
</feature>
<feature type="transmembrane region" description="Helical" evidence="8">
    <location>
        <begin position="793"/>
        <end position="814"/>
    </location>
</feature>
<sequence>MNMRLWSSLFRKQHMALKIGVMLFGLLLLCEVAAHVVPVQRGLQGRYYPNANWNGPPAFSALDAPITLSTAHVRRLTFPTTMYSISWKGWIWIETVGHYRFGTRSDDGSDLNINGQQVVDNGGLHAPREVWGGIDLEPGFYQIDVKYFQGKGADSLEVFWQPPNAPRSVLPAAVLFPLPPPRWRLILAPAISPVRLLLLVLTLGVWGGVLIGHRTSLYQRIRGSVEAFTEHVLRYGLLVLRTARIQMGIGVLLFLIVLLILHGLQVSNGLEGRYYQNLHWDGDPALTTENAAFRLSSLVDTPSYAPQHPASFQWQGWLWIQTAAVYRFDVTTEGFLFLELDDVLVAEKRDNSNVQTVATRVYLTDGLHQIDLRYLPGTGAAYTLDVRWGRSDRSMTPIPRRLLFAEEPDETSLLKRQLVSWGYRGIRLLGILLLAIFGLVILVRQKLVYGRLVQTAVVQRMRKGVGEGRLLREALGSTSVHLLIILALSLLLVFNNLGRGSIITTDFDEGMHTRVAQYMAKTGVWWSLYSAEGVPYYNKPPLKIWLSALTLRLLGDSEFFLRIWDAVFGLALFLVLYFFGRELFASKGVGLLGVVILMGGRDFLLTHSIRTGVMDSLMLLFFVTSLFLFCIRKRHFTRYYALAGVCMGLGALTKSVQALVPLAILVVYLVLTRQHAEFKTRAFWGMVVLAIGLPGLWYVSQIFLSPGFFEVAIVQQIFHRVQGKIHPTHVHGPFYFFQVIYEGFFPWSVVAVPALGIGFWQAIRRHNTQMIFLLTWILTVFIGFSISKMKVVWYMHPLYPALALLIAAVFFWTFRVLKADTARPLLAPLALGLLVVLLASSLSANYERVVEEPRKLPIHLFTEYLQRLQEIPYHVVVYDLSLQEFDHADRYYLNRIGDERVLWTQDLDEVARLVRQGDPVFVIVTMRDYETIPFFQDHLSRYWLAPVYADRLYPKKLILVYNHMAESRWFLPR</sequence>
<evidence type="ECO:0000259" key="9">
    <source>
        <dbReference type="PROSITE" id="PS51820"/>
    </source>
</evidence>
<dbReference type="GO" id="GO:0005886">
    <property type="term" value="C:plasma membrane"/>
    <property type="evidence" value="ECO:0007669"/>
    <property type="project" value="UniProtKB-SubCell"/>
</dbReference>
<feature type="transmembrane region" description="Helical" evidence="8">
    <location>
        <begin position="425"/>
        <end position="443"/>
    </location>
</feature>
<dbReference type="Pfam" id="PF07691">
    <property type="entry name" value="PA14"/>
    <property type="match status" value="1"/>
</dbReference>
<dbReference type="EMBL" id="WJJP01000358">
    <property type="protein sequence ID" value="MBD3325117.1"/>
    <property type="molecule type" value="Genomic_DNA"/>
</dbReference>
<dbReference type="InterPro" id="IPR037524">
    <property type="entry name" value="PA14/GLEYA"/>
</dbReference>
<dbReference type="PANTHER" id="PTHR33908">
    <property type="entry name" value="MANNOSYLTRANSFERASE YKCB-RELATED"/>
    <property type="match status" value="1"/>
</dbReference>
<keyword evidence="2" id="KW-1003">Cell membrane</keyword>
<evidence type="ECO:0000256" key="2">
    <source>
        <dbReference type="ARBA" id="ARBA00022475"/>
    </source>
</evidence>
<dbReference type="GO" id="GO:0009103">
    <property type="term" value="P:lipopolysaccharide biosynthetic process"/>
    <property type="evidence" value="ECO:0007669"/>
    <property type="project" value="UniProtKB-ARBA"/>
</dbReference>
<feature type="domain" description="PA14" evidence="9">
    <location>
        <begin position="38"/>
        <end position="174"/>
    </location>
</feature>
<dbReference type="GO" id="GO:0016763">
    <property type="term" value="F:pentosyltransferase activity"/>
    <property type="evidence" value="ECO:0007669"/>
    <property type="project" value="TreeGrafter"/>
</dbReference>
<dbReference type="Gene3D" id="3.90.182.10">
    <property type="entry name" value="Toxin - Anthrax Protective Antigen,domain 1"/>
    <property type="match status" value="2"/>
</dbReference>
<accession>A0A9D5JWB9</accession>
<evidence type="ECO:0000256" key="7">
    <source>
        <dbReference type="ARBA" id="ARBA00023136"/>
    </source>
</evidence>
<feature type="transmembrane region" description="Helical" evidence="8">
    <location>
        <begin position="474"/>
        <end position="494"/>
    </location>
</feature>
<comment type="subcellular location">
    <subcellularLocation>
        <location evidence="1">Cell membrane</location>
        <topology evidence="1">Multi-pass membrane protein</topology>
    </subcellularLocation>
</comment>
<dbReference type="GO" id="GO:0010041">
    <property type="term" value="P:response to iron(III) ion"/>
    <property type="evidence" value="ECO:0007669"/>
    <property type="project" value="TreeGrafter"/>
</dbReference>
<feature type="transmembrane region" description="Helical" evidence="8">
    <location>
        <begin position="245"/>
        <end position="264"/>
    </location>
</feature>
<proteinExistence type="predicted"/>
<evidence type="ECO:0000313" key="11">
    <source>
        <dbReference type="Proteomes" id="UP000649604"/>
    </source>
</evidence>
<gene>
    <name evidence="10" type="ORF">GF339_11070</name>
</gene>
<dbReference type="InterPro" id="IPR038731">
    <property type="entry name" value="RgtA/B/C-like"/>
</dbReference>
<feature type="transmembrane region" description="Helical" evidence="8">
    <location>
        <begin position="616"/>
        <end position="634"/>
    </location>
</feature>
<dbReference type="PROSITE" id="PS51820">
    <property type="entry name" value="PA14"/>
    <property type="match status" value="2"/>
</dbReference>
<organism evidence="10 11">
    <name type="scientific">candidate division KSB3 bacterium</name>
    <dbReference type="NCBI Taxonomy" id="2044937"/>
    <lineage>
        <taxon>Bacteria</taxon>
        <taxon>candidate division KSB3</taxon>
    </lineage>
</organism>
<comment type="caution">
    <text evidence="10">The sequence shown here is derived from an EMBL/GenBank/DDBJ whole genome shotgun (WGS) entry which is preliminary data.</text>
</comment>
<dbReference type="InterPro" id="IPR050297">
    <property type="entry name" value="LipidA_mod_glycosyltrf_83"/>
</dbReference>
<keyword evidence="7 8" id="KW-0472">Membrane</keyword>
<feature type="transmembrane region" description="Helical" evidence="8">
    <location>
        <begin position="770"/>
        <end position="787"/>
    </location>
</feature>
<keyword evidence="5 8" id="KW-0812">Transmembrane</keyword>
<evidence type="ECO:0000313" key="10">
    <source>
        <dbReference type="EMBL" id="MBD3325117.1"/>
    </source>
</evidence>
<keyword evidence="6 8" id="KW-1133">Transmembrane helix</keyword>
<dbReference type="Pfam" id="PF13231">
    <property type="entry name" value="PMT_2"/>
    <property type="match status" value="1"/>
</dbReference>
<evidence type="ECO:0000256" key="4">
    <source>
        <dbReference type="ARBA" id="ARBA00022679"/>
    </source>
</evidence>
<evidence type="ECO:0000256" key="8">
    <source>
        <dbReference type="SAM" id="Phobius"/>
    </source>
</evidence>
<evidence type="ECO:0000256" key="5">
    <source>
        <dbReference type="ARBA" id="ARBA00022692"/>
    </source>
</evidence>
<dbReference type="Proteomes" id="UP000649604">
    <property type="component" value="Unassembled WGS sequence"/>
</dbReference>
<protein>
    <recommendedName>
        <fullName evidence="9">PA14 domain-containing protein</fullName>
    </recommendedName>
</protein>
<evidence type="ECO:0000256" key="6">
    <source>
        <dbReference type="ARBA" id="ARBA00022989"/>
    </source>
</evidence>
<feature type="transmembrane region" description="Helical" evidence="8">
    <location>
        <begin position="744"/>
        <end position="763"/>
    </location>
</feature>
<dbReference type="AlphaFoldDB" id="A0A9D5JWB9"/>
<feature type="transmembrane region" description="Helical" evidence="8">
    <location>
        <begin position="559"/>
        <end position="579"/>
    </location>
</feature>
<dbReference type="PANTHER" id="PTHR33908:SF3">
    <property type="entry name" value="UNDECAPRENYL PHOSPHATE-ALPHA-4-AMINO-4-DEOXY-L-ARABINOSE ARABINOSYL TRANSFERASE"/>
    <property type="match status" value="1"/>
</dbReference>
<feature type="domain" description="PA14" evidence="9">
    <location>
        <begin position="265"/>
        <end position="402"/>
    </location>
</feature>
<evidence type="ECO:0000256" key="1">
    <source>
        <dbReference type="ARBA" id="ARBA00004651"/>
    </source>
</evidence>
<keyword evidence="3" id="KW-0328">Glycosyltransferase</keyword>
<feature type="transmembrane region" description="Helical" evidence="8">
    <location>
        <begin position="640"/>
        <end position="670"/>
    </location>
</feature>
<keyword evidence="4" id="KW-0808">Transferase</keyword>